<dbReference type="Pfam" id="PF07751">
    <property type="entry name" value="Abi_2"/>
    <property type="match status" value="1"/>
</dbReference>
<dbReference type="EMBL" id="SNYS01000006">
    <property type="protein sequence ID" value="TDQ70224.1"/>
    <property type="molecule type" value="Genomic_DNA"/>
</dbReference>
<sequence length="313" mass="37122">MQYAKPPLSVRDQISLLKTRGLIITDEEVAEHFFYNNNYYRFRGYTYPFQNNTDPSQLFIGSVNFETVLDLYNFDSEFRSLILYTIEKIEIGLRTQIIYRYAVGHKNSHWHFDPIHFTDKTKHSAAILKLCSDSKNSNEEFIKHYYKTYTNPTEPPCWSSLETVTFGYLSNLFSNLNSKDPCKKEIVTYFGLPSAHILENWMHCLNNIRNICAHHSRLWNRTIAPRIIMPQNTHYLFVKNKKVYTNKIYAVLCCIQYMLNIIDSKNDFKIQLIKLLKKYPNLKLKAMGFPENWEEEEFWKITLSEAIHFSKSK</sequence>
<gene>
    <name evidence="1" type="ORF">C7391_0565</name>
</gene>
<protein>
    <submittedName>
        <fullName evidence="1">Abortive infection bacteriophage resistance protein</fullName>
    </submittedName>
</protein>
<name>A0A484F7Z8_9EURY</name>
<reference evidence="1 2" key="1">
    <citation type="submission" date="2019-03" db="EMBL/GenBank/DDBJ databases">
        <title>Genomic Encyclopedia of Type Strains, Phase IV (KMG-IV): sequencing the most valuable type-strain genomes for metagenomic binning, comparative biology and taxonomic classification.</title>
        <authorList>
            <person name="Goeker M."/>
        </authorList>
    </citation>
    <scope>NUCLEOTIDE SEQUENCE [LARGE SCALE GENOMIC DNA]</scope>
    <source>
        <strain evidence="1 2">DSM 13328</strain>
    </source>
</reference>
<keyword evidence="2" id="KW-1185">Reference proteome</keyword>
<comment type="caution">
    <text evidence="1">The sequence shown here is derived from an EMBL/GenBank/DDBJ whole genome shotgun (WGS) entry which is preliminary data.</text>
</comment>
<organism evidence="1 2">
    <name type="scientific">Methanimicrococcus blatticola</name>
    <dbReference type="NCBI Taxonomy" id="91560"/>
    <lineage>
        <taxon>Archaea</taxon>
        <taxon>Methanobacteriati</taxon>
        <taxon>Methanobacteriota</taxon>
        <taxon>Stenosarchaea group</taxon>
        <taxon>Methanomicrobia</taxon>
        <taxon>Methanosarcinales</taxon>
        <taxon>Methanosarcinaceae</taxon>
        <taxon>Methanimicrococcus</taxon>
    </lineage>
</organism>
<evidence type="ECO:0000313" key="1">
    <source>
        <dbReference type="EMBL" id="TDQ70224.1"/>
    </source>
</evidence>
<dbReference type="InterPro" id="IPR011664">
    <property type="entry name" value="Abi_system_AbiD/AbiF-like"/>
</dbReference>
<evidence type="ECO:0000313" key="2">
    <source>
        <dbReference type="Proteomes" id="UP000294855"/>
    </source>
</evidence>
<proteinExistence type="predicted"/>
<accession>A0A484F7Z8</accession>
<dbReference type="Proteomes" id="UP000294855">
    <property type="component" value="Unassembled WGS sequence"/>
</dbReference>
<dbReference type="AlphaFoldDB" id="A0A484F7Z8"/>